<evidence type="ECO:0000256" key="6">
    <source>
        <dbReference type="PIRNR" id="PIRNR000410"/>
    </source>
</evidence>
<feature type="binding site" evidence="7">
    <location>
        <position position="89"/>
    </location>
    <ligand>
        <name>S-adenosyl-L-methionine</name>
        <dbReference type="ChEBI" id="CHEBI:59789"/>
    </ligand>
</feature>
<keyword evidence="4 6" id="KW-0808">Transferase</keyword>
<feature type="binding site" evidence="7">
    <location>
        <begin position="225"/>
        <end position="226"/>
    </location>
    <ligand>
        <name>S-adenosyl-L-methionine</name>
        <dbReference type="ChEBI" id="CHEBI:59789"/>
    </ligand>
</feature>
<protein>
    <recommendedName>
        <fullName evidence="6">Chemotaxis protein methyltransferase</fullName>
        <ecNumber evidence="6">2.1.1.80</ecNumber>
    </recommendedName>
</protein>
<dbReference type="SUPFAM" id="SSF53335">
    <property type="entry name" value="S-adenosyl-L-methionine-dependent methyltransferases"/>
    <property type="match status" value="1"/>
</dbReference>
<organism evidence="9 10">
    <name type="scientific">Vibrio metschnikovii</name>
    <dbReference type="NCBI Taxonomy" id="28172"/>
    <lineage>
        <taxon>Bacteria</taxon>
        <taxon>Pseudomonadati</taxon>
        <taxon>Pseudomonadota</taxon>
        <taxon>Gammaproteobacteria</taxon>
        <taxon>Vibrionales</taxon>
        <taxon>Vibrionaceae</taxon>
        <taxon>Vibrio</taxon>
    </lineage>
</organism>
<dbReference type="CDD" id="cd02440">
    <property type="entry name" value="AdoMet_MTases"/>
    <property type="match status" value="1"/>
</dbReference>
<dbReference type="PIRSF" id="PIRSF000410">
    <property type="entry name" value="CheR"/>
    <property type="match status" value="1"/>
</dbReference>
<dbReference type="SUPFAM" id="SSF47757">
    <property type="entry name" value="Chemotaxis receptor methyltransferase CheR, N-terminal domain"/>
    <property type="match status" value="1"/>
</dbReference>
<feature type="binding site" evidence="7">
    <location>
        <position position="128"/>
    </location>
    <ligand>
        <name>S-adenosyl-L-methionine</name>
        <dbReference type="ChEBI" id="CHEBI:59789"/>
    </ligand>
</feature>
<evidence type="ECO:0000259" key="8">
    <source>
        <dbReference type="PROSITE" id="PS50123"/>
    </source>
</evidence>
<proteinExistence type="predicted"/>
<sequence>MAFLESAYTECQPQLSDETFIRYQRWLYEKAGISLNVTKKSLVIGRLNVRLHQLGLKSFDAYFDFFALAPDSADKKAEQQVVIDLLTTNETYFFREEAHFTFVQQEVIPNYYPQTLRCWSAASSSGEEAYSLAMLLMDNNPRPWQIVATDINSRVLAQASSGIYPLSRSSNIPLHYLQKYCRKGVGAKANTFKVIRSLRDRVTFQQANLQESLARFGHFDLIFLRNVMIYFDAASKQRVIDNIQRQLNPGGYLLIGHAETLQSIKAPLKLISPSIYQKL</sequence>
<dbReference type="InterPro" id="IPR022641">
    <property type="entry name" value="CheR_N"/>
</dbReference>
<dbReference type="AlphaFoldDB" id="A0A9X0RAA7"/>
<dbReference type="Gene3D" id="3.40.50.150">
    <property type="entry name" value="Vaccinia Virus protein VP39"/>
    <property type="match status" value="1"/>
</dbReference>
<evidence type="ECO:0000313" key="10">
    <source>
        <dbReference type="Proteomes" id="UP000615796"/>
    </source>
</evidence>
<dbReference type="Pfam" id="PF03705">
    <property type="entry name" value="CheR_N"/>
    <property type="match status" value="1"/>
</dbReference>
<dbReference type="PANTHER" id="PTHR24422">
    <property type="entry name" value="CHEMOTAXIS PROTEIN METHYLTRANSFERASE"/>
    <property type="match status" value="1"/>
</dbReference>
<dbReference type="PROSITE" id="PS50123">
    <property type="entry name" value="CHER"/>
    <property type="match status" value="1"/>
</dbReference>
<feature type="binding site" evidence="7">
    <location>
        <position position="150"/>
    </location>
    <ligand>
        <name>S-adenosyl-L-methionine</name>
        <dbReference type="ChEBI" id="CHEBI:59789"/>
    </ligand>
</feature>
<dbReference type="InterPro" id="IPR000780">
    <property type="entry name" value="CheR_MeTrfase"/>
</dbReference>
<gene>
    <name evidence="9" type="ORF">H8Q88_08295</name>
</gene>
<dbReference type="GO" id="GO:0008983">
    <property type="term" value="F:protein-glutamate O-methyltransferase activity"/>
    <property type="evidence" value="ECO:0007669"/>
    <property type="project" value="UniProtKB-EC"/>
</dbReference>
<accession>A0A9X0RAA7</accession>
<dbReference type="PRINTS" id="PR00996">
    <property type="entry name" value="CHERMTFRASE"/>
</dbReference>
<evidence type="ECO:0000256" key="2">
    <source>
        <dbReference type="ARBA" id="ARBA00002759"/>
    </source>
</evidence>
<name>A0A9X0RAA7_VIBME</name>
<evidence type="ECO:0000256" key="1">
    <source>
        <dbReference type="ARBA" id="ARBA00001541"/>
    </source>
</evidence>
<dbReference type="InterPro" id="IPR036804">
    <property type="entry name" value="CheR_N_sf"/>
</dbReference>
<reference evidence="9" key="1">
    <citation type="submission" date="2020-08" db="EMBL/GenBank/DDBJ databases">
        <title>Genome Sequencing and Pan-Genome Analysis of Migratory bird Vibrio Strains, Inner Mongolia.</title>
        <authorList>
            <person name="Zheng L."/>
        </authorList>
    </citation>
    <scope>NUCLEOTIDE SEQUENCE</scope>
    <source>
        <strain evidence="9">M13F</strain>
    </source>
</reference>
<dbReference type="EMBL" id="JACRUP010000004">
    <property type="protein sequence ID" value="MBC5850965.1"/>
    <property type="molecule type" value="Genomic_DNA"/>
</dbReference>
<dbReference type="Pfam" id="PF01739">
    <property type="entry name" value="CheR"/>
    <property type="match status" value="1"/>
</dbReference>
<feature type="domain" description="CheR-type methyltransferase" evidence="8">
    <location>
        <begin position="8"/>
        <end position="279"/>
    </location>
</feature>
<dbReference type="Proteomes" id="UP000615796">
    <property type="component" value="Unassembled WGS sequence"/>
</dbReference>
<evidence type="ECO:0000256" key="5">
    <source>
        <dbReference type="ARBA" id="ARBA00022691"/>
    </source>
</evidence>
<evidence type="ECO:0000256" key="7">
    <source>
        <dbReference type="PIRSR" id="PIRSR000410-1"/>
    </source>
</evidence>
<evidence type="ECO:0000256" key="4">
    <source>
        <dbReference type="ARBA" id="ARBA00022679"/>
    </source>
</evidence>
<keyword evidence="10" id="KW-1185">Reference proteome</keyword>
<feature type="binding site" evidence="7">
    <location>
        <position position="95"/>
    </location>
    <ligand>
        <name>S-adenosyl-L-methionine</name>
        <dbReference type="ChEBI" id="CHEBI:59789"/>
    </ligand>
</feature>
<comment type="function">
    <text evidence="2 6">Methylation of the membrane-bound methyl-accepting chemotaxis proteins (MCP) to form gamma-glutamyl methyl ester residues in MCP.</text>
</comment>
<dbReference type="InterPro" id="IPR022642">
    <property type="entry name" value="CheR_C"/>
</dbReference>
<dbReference type="SMART" id="SM00138">
    <property type="entry name" value="MeTrc"/>
    <property type="match status" value="1"/>
</dbReference>
<dbReference type="GO" id="GO:0032259">
    <property type="term" value="P:methylation"/>
    <property type="evidence" value="ECO:0007669"/>
    <property type="project" value="UniProtKB-KW"/>
</dbReference>
<evidence type="ECO:0000313" key="9">
    <source>
        <dbReference type="EMBL" id="MBC5850965.1"/>
    </source>
</evidence>
<keyword evidence="5 6" id="KW-0949">S-adenosyl-L-methionine</keyword>
<comment type="catalytic activity">
    <reaction evidence="1 6">
        <text>L-glutamyl-[protein] + S-adenosyl-L-methionine = [protein]-L-glutamate 5-O-methyl ester + S-adenosyl-L-homocysteine</text>
        <dbReference type="Rhea" id="RHEA:24452"/>
        <dbReference type="Rhea" id="RHEA-COMP:10208"/>
        <dbReference type="Rhea" id="RHEA-COMP:10311"/>
        <dbReference type="ChEBI" id="CHEBI:29973"/>
        <dbReference type="ChEBI" id="CHEBI:57856"/>
        <dbReference type="ChEBI" id="CHEBI:59789"/>
        <dbReference type="ChEBI" id="CHEBI:82795"/>
        <dbReference type="EC" id="2.1.1.80"/>
    </reaction>
</comment>
<dbReference type="EC" id="2.1.1.80" evidence="6"/>
<evidence type="ECO:0000256" key="3">
    <source>
        <dbReference type="ARBA" id="ARBA00022603"/>
    </source>
</evidence>
<feature type="binding site" evidence="7">
    <location>
        <begin position="208"/>
        <end position="209"/>
    </location>
    <ligand>
        <name>S-adenosyl-L-methionine</name>
        <dbReference type="ChEBI" id="CHEBI:59789"/>
    </ligand>
</feature>
<feature type="binding site" evidence="7">
    <location>
        <position position="91"/>
    </location>
    <ligand>
        <name>S-adenosyl-L-methionine</name>
        <dbReference type="ChEBI" id="CHEBI:59789"/>
    </ligand>
</feature>
<comment type="caution">
    <text evidence="9">The sequence shown here is derived from an EMBL/GenBank/DDBJ whole genome shotgun (WGS) entry which is preliminary data.</text>
</comment>
<dbReference type="RefSeq" id="WP_187025823.1">
    <property type="nucleotide sequence ID" value="NZ_JACRUP010000004.1"/>
</dbReference>
<dbReference type="InterPro" id="IPR029063">
    <property type="entry name" value="SAM-dependent_MTases_sf"/>
</dbReference>
<dbReference type="InterPro" id="IPR050903">
    <property type="entry name" value="Bact_Chemotaxis_MeTrfase"/>
</dbReference>
<dbReference type="Gene3D" id="1.10.155.10">
    <property type="entry name" value="Chemotaxis receptor methyltransferase CheR, N-terminal domain"/>
    <property type="match status" value="1"/>
</dbReference>
<dbReference type="PANTHER" id="PTHR24422:SF26">
    <property type="entry name" value="CHEMOTAXIS PROTEIN METHYLTRANSFERASE"/>
    <property type="match status" value="1"/>
</dbReference>
<dbReference type="InterPro" id="IPR026024">
    <property type="entry name" value="Chemotaxis_MeTrfase_CheR"/>
</dbReference>
<keyword evidence="3 6" id="KW-0489">Methyltransferase</keyword>